<dbReference type="EMBL" id="KZ084113">
    <property type="protein sequence ID" value="OSD01140.1"/>
    <property type="molecule type" value="Genomic_DNA"/>
</dbReference>
<evidence type="ECO:0000313" key="3">
    <source>
        <dbReference type="Proteomes" id="UP000193067"/>
    </source>
</evidence>
<name>A0A1Y2IIZ9_TRAC3</name>
<protein>
    <submittedName>
        <fullName evidence="2">Uncharacterized protein</fullName>
    </submittedName>
</protein>
<dbReference type="AlphaFoldDB" id="A0A1Y2IIZ9"/>
<evidence type="ECO:0000313" key="2">
    <source>
        <dbReference type="EMBL" id="OSD01140.1"/>
    </source>
</evidence>
<reference evidence="2 3" key="1">
    <citation type="journal article" date="2015" name="Biotechnol. Biofuels">
        <title>Enhanced degradation of softwood versus hardwood by the white-rot fungus Pycnoporus coccineus.</title>
        <authorList>
            <person name="Couturier M."/>
            <person name="Navarro D."/>
            <person name="Chevret D."/>
            <person name="Henrissat B."/>
            <person name="Piumi F."/>
            <person name="Ruiz-Duenas F.J."/>
            <person name="Martinez A.T."/>
            <person name="Grigoriev I.V."/>
            <person name="Riley R."/>
            <person name="Lipzen A."/>
            <person name="Berrin J.G."/>
            <person name="Master E.R."/>
            <person name="Rosso M.N."/>
        </authorList>
    </citation>
    <scope>NUCLEOTIDE SEQUENCE [LARGE SCALE GENOMIC DNA]</scope>
    <source>
        <strain evidence="2 3">BRFM310</strain>
    </source>
</reference>
<sequence>LPPNSPPPPAHAARADDWSPYADRAAFELADLLYRKEQMSAGNIDALLQIWAATLVPHGAPPPFASQADMYNTIDRTALGDVRWESFTLSHSNDAGHGDADVLPWMSAEYSVFYRDPRTVIHNMLANPDFKDDIDYAPFRETTPGPNGDQRRLENFMSGEWAWRQANIIGEDPAAMDASFIPVILGSDKTTVSVATGQNEYYPLYCSIGNVHNNVRRAHRNAVALLGFLAIPKTNRRDADGAQFRKFRRQLFHTSLERILRPLRQWMERPEIVRCGDGHYRRVIYGLGPYIADYPEQALLACIVQGWCPVCMAEKNQLEGQAGLGRSRDHTELLVREFELGELWDSYGVVGDVVPFTNDFPRADIHELLAPDILHQLIKGTFKDHLVTWVEQYLKNEHGEAKALGIIADIDRRIATVPPFSKLRHFHEGRGFKQWTGDDSKALMKVYLPAIDGLVPPEIVKTIRAFLDFCYLVRRDVHTQESLGQLSQALSRFRQHREFFRTSGVRAEGFSLPRQHSAEHYLDRIWEFGAPNGLCSSITESKHIKAVKEPWRRSNRYDALDQMLMTNQRLDKLAASRVDFTERGMLMDDCLAAARSALGEGFDRPGLTGAAWRKEAQPTPRLESHENEDGEAVDGPRVMAYMTMATTTHSQHGKTADHIGAEFSIPSLSDLIRRFLYYELGPSCSEAAAHSGATLPLDLCPPFSDGAISVHYSATATFYAPSDPSGVSGMRREIIRANPLWRGRHARFDCVLINKSDQHHGLLGMEVAQVRLFFSFRYRHRRYHCAAVHWFDKVAEGPDEDTGMWIVRPAIRRGCPILSVINLTSIVRAAHLIGHSGADKVPEDLKSQDALAFFETFYVNKYADHHAFELLHEHDLEDTQLPSDD</sequence>
<proteinExistence type="predicted"/>
<dbReference type="OrthoDB" id="3199698at2759"/>
<dbReference type="STRING" id="1353009.A0A1Y2IIZ9"/>
<feature type="non-terminal residue" evidence="2">
    <location>
        <position position="1"/>
    </location>
</feature>
<organism evidence="2 3">
    <name type="scientific">Trametes coccinea (strain BRFM310)</name>
    <name type="common">Pycnoporus coccineus</name>
    <dbReference type="NCBI Taxonomy" id="1353009"/>
    <lineage>
        <taxon>Eukaryota</taxon>
        <taxon>Fungi</taxon>
        <taxon>Dikarya</taxon>
        <taxon>Basidiomycota</taxon>
        <taxon>Agaricomycotina</taxon>
        <taxon>Agaricomycetes</taxon>
        <taxon>Polyporales</taxon>
        <taxon>Polyporaceae</taxon>
        <taxon>Trametes</taxon>
    </lineage>
</organism>
<gene>
    <name evidence="2" type="ORF">PYCCODRAFT_1369831</name>
</gene>
<accession>A0A1Y2IIZ9</accession>
<evidence type="ECO:0000256" key="1">
    <source>
        <dbReference type="SAM" id="MobiDB-lite"/>
    </source>
</evidence>
<feature type="compositionally biased region" description="Basic and acidic residues" evidence="1">
    <location>
        <begin position="612"/>
        <end position="627"/>
    </location>
</feature>
<dbReference type="Pfam" id="PF18759">
    <property type="entry name" value="Plavaka"/>
    <property type="match status" value="1"/>
</dbReference>
<keyword evidence="3" id="KW-1185">Reference proteome</keyword>
<feature type="region of interest" description="Disordered" evidence="1">
    <location>
        <begin position="609"/>
        <end position="634"/>
    </location>
</feature>
<dbReference type="InterPro" id="IPR041078">
    <property type="entry name" value="Plavaka"/>
</dbReference>
<dbReference type="Proteomes" id="UP000193067">
    <property type="component" value="Unassembled WGS sequence"/>
</dbReference>